<dbReference type="EMBL" id="CP120682">
    <property type="protein sequence ID" value="WKN36147.1"/>
    <property type="molecule type" value="Genomic_DNA"/>
</dbReference>
<proteinExistence type="predicted"/>
<organism evidence="2">
    <name type="scientific">Roseihalotalea indica</name>
    <dbReference type="NCBI Taxonomy" id="2867963"/>
    <lineage>
        <taxon>Bacteria</taxon>
        <taxon>Pseudomonadati</taxon>
        <taxon>Bacteroidota</taxon>
        <taxon>Cytophagia</taxon>
        <taxon>Cytophagales</taxon>
        <taxon>Catalimonadaceae</taxon>
        <taxon>Roseihalotalea</taxon>
    </lineage>
</organism>
<sequence>MKKKKMDDQHFDKTIKGRLENFEGPDFDPTALADLRYRLASITTAPWYARYRTELIVISALLFFTLFNVLWQSQVEVNREQSFIQVMDSLKTSQRIIIDLQQRLSALRRITSDSSNASSKPMTPMAEGKLNEVDNLLSQLLEEKGNNDPSVIALLGQVSEFLRSEPGMNGDQSPPATPLSLLPSATYHFPLPASSDSARISLDQVTLKENGGTAEAKEKHLTAAMARELKKHFQKGVGIRLGPAASLSAITYSPGPRVPSVGGGLMSDWILSPSLSMETGIIYAPRFYDREGSTMMELQNLPGVDESLGSLKEVDITSQVVQFPLNLKLYVPLSRRTEGVLGGGYSFLLYLRQDLEYGYQFNDDFDGRFQGLKSTYEQAKPRFYPGTLNLSAGTSTLLKNDARLEFSLYYQYGLGDSGLEQVKANSFGLRTAYWFTIR</sequence>
<evidence type="ECO:0008006" key="3">
    <source>
        <dbReference type="Google" id="ProtNLM"/>
    </source>
</evidence>
<evidence type="ECO:0000256" key="1">
    <source>
        <dbReference type="SAM" id="Phobius"/>
    </source>
</evidence>
<feature type="transmembrane region" description="Helical" evidence="1">
    <location>
        <begin position="55"/>
        <end position="71"/>
    </location>
</feature>
<evidence type="ECO:0000313" key="2">
    <source>
        <dbReference type="EMBL" id="WKN36147.1"/>
    </source>
</evidence>
<accession>A0AA49JIP5</accession>
<keyword evidence="1" id="KW-0472">Membrane</keyword>
<protein>
    <recommendedName>
        <fullName evidence="3">Outer membrane protein beta-barrel domain-containing protein</fullName>
    </recommendedName>
</protein>
<gene>
    <name evidence="2" type="ORF">K4G66_27655</name>
</gene>
<dbReference type="AlphaFoldDB" id="A0AA49JIP5"/>
<keyword evidence="1" id="KW-0812">Transmembrane</keyword>
<keyword evidence="1" id="KW-1133">Transmembrane helix</keyword>
<reference evidence="2" key="1">
    <citation type="journal article" date="2023" name="Comput. Struct. Biotechnol. J.">
        <title>Discovery of a novel marine Bacteroidetes with a rich repertoire of carbohydrate-active enzymes.</title>
        <authorList>
            <person name="Chen B."/>
            <person name="Liu G."/>
            <person name="Chen Q."/>
            <person name="Wang H."/>
            <person name="Liu L."/>
            <person name="Tang K."/>
        </authorList>
    </citation>
    <scope>NUCLEOTIDE SEQUENCE</scope>
    <source>
        <strain evidence="2">TK19036</strain>
    </source>
</reference>
<reference evidence="2" key="2">
    <citation type="journal article" date="2024" name="Antonie Van Leeuwenhoek">
        <title>Roseihalotalea indica gen. nov., sp. nov., a halophilic Bacteroidetes from mesopelagic Southwest Indian Ocean with higher carbohydrate metabolic potential.</title>
        <authorList>
            <person name="Chen B."/>
            <person name="Zhang M."/>
            <person name="Lin D."/>
            <person name="Ye J."/>
            <person name="Tang K."/>
        </authorList>
    </citation>
    <scope>NUCLEOTIDE SEQUENCE</scope>
    <source>
        <strain evidence="2">TK19036</strain>
    </source>
</reference>
<name>A0AA49JIP5_9BACT</name>